<evidence type="ECO:0008006" key="3">
    <source>
        <dbReference type="Google" id="ProtNLM"/>
    </source>
</evidence>
<dbReference type="OrthoDB" id="3045089at2759"/>
<dbReference type="EMBL" id="KB705362">
    <property type="protein sequence ID" value="EMR72871.1"/>
    <property type="molecule type" value="Genomic_DNA"/>
</dbReference>
<dbReference type="PANTHER" id="PTHR38886:SF1">
    <property type="entry name" value="NACHT-NTPASE AND P-LOOP NTPASES N-TERMINAL DOMAIN-CONTAINING PROTEIN"/>
    <property type="match status" value="1"/>
</dbReference>
<dbReference type="KEGG" id="ela:UCREL1_68"/>
<dbReference type="OMA" id="FHDIRNT"/>
<sequence>MSFAATFRSLRDFISISILIKQVSQSLNDARGSTVEYRSLVKELDTLDIVVLQVSQACHAYLSGSQAHVLGEMASGITGQLQADIKDLKDHIEKYKSTLGSDSVSRIRGAIGRLRWLSEKEAFGKFREKFSSHKISLNLVLAVASLNTLRVNQVQTLAATNQ</sequence>
<dbReference type="AlphaFoldDB" id="M7TSD0"/>
<evidence type="ECO:0000313" key="2">
    <source>
        <dbReference type="Proteomes" id="UP000012174"/>
    </source>
</evidence>
<protein>
    <recommendedName>
        <fullName evidence="3">Fungal N-terminal domain-containing protein</fullName>
    </recommendedName>
</protein>
<proteinExistence type="predicted"/>
<gene>
    <name evidence="1" type="ORF">UCREL1_68</name>
</gene>
<name>M7TSD0_EUTLA</name>
<reference evidence="2" key="1">
    <citation type="journal article" date="2013" name="Genome Announc.">
        <title>Draft genome sequence of the grapevine dieback fungus Eutypa lata UCR-EL1.</title>
        <authorList>
            <person name="Blanco-Ulate B."/>
            <person name="Rolshausen P.E."/>
            <person name="Cantu D."/>
        </authorList>
    </citation>
    <scope>NUCLEOTIDE SEQUENCE [LARGE SCALE GENOMIC DNA]</scope>
    <source>
        <strain evidence="2">UCR-EL1</strain>
    </source>
</reference>
<dbReference type="HOGENOM" id="CLU_1635388_0_0_1"/>
<organism evidence="1 2">
    <name type="scientific">Eutypa lata (strain UCR-EL1)</name>
    <name type="common">Grapevine dieback disease fungus</name>
    <name type="synonym">Eutypa armeniacae</name>
    <dbReference type="NCBI Taxonomy" id="1287681"/>
    <lineage>
        <taxon>Eukaryota</taxon>
        <taxon>Fungi</taxon>
        <taxon>Dikarya</taxon>
        <taxon>Ascomycota</taxon>
        <taxon>Pezizomycotina</taxon>
        <taxon>Sordariomycetes</taxon>
        <taxon>Xylariomycetidae</taxon>
        <taxon>Xylariales</taxon>
        <taxon>Diatrypaceae</taxon>
        <taxon>Eutypa</taxon>
    </lineage>
</organism>
<keyword evidence="2" id="KW-1185">Reference proteome</keyword>
<accession>M7TSD0</accession>
<dbReference type="PANTHER" id="PTHR38886">
    <property type="entry name" value="SESA DOMAIN-CONTAINING PROTEIN"/>
    <property type="match status" value="1"/>
</dbReference>
<evidence type="ECO:0000313" key="1">
    <source>
        <dbReference type="EMBL" id="EMR72871.1"/>
    </source>
</evidence>
<dbReference type="eggNOG" id="ENOG502SYPD">
    <property type="taxonomic scope" value="Eukaryota"/>
</dbReference>
<dbReference type="Proteomes" id="UP000012174">
    <property type="component" value="Unassembled WGS sequence"/>
</dbReference>